<dbReference type="AlphaFoldDB" id="A0A934NFL6"/>
<dbReference type="EMBL" id="JAEKNR010000229">
    <property type="protein sequence ID" value="MBJ7600937.1"/>
    <property type="molecule type" value="Genomic_DNA"/>
</dbReference>
<sequence>MAKALVRFLAAQHVERDGVERRFYEGCSALWRPRDPEGYHVEYGYSTMGDEIRYERSGAERRWYVAPSENPP</sequence>
<gene>
    <name evidence="1" type="ORF">JF922_23070</name>
</gene>
<evidence type="ECO:0000313" key="2">
    <source>
        <dbReference type="Proteomes" id="UP000612893"/>
    </source>
</evidence>
<evidence type="ECO:0000313" key="1">
    <source>
        <dbReference type="EMBL" id="MBJ7600937.1"/>
    </source>
</evidence>
<keyword evidence="2" id="KW-1185">Reference proteome</keyword>
<comment type="caution">
    <text evidence="1">The sequence shown here is derived from an EMBL/GenBank/DDBJ whole genome shotgun (WGS) entry which is preliminary data.</text>
</comment>
<protein>
    <submittedName>
        <fullName evidence="1">Uncharacterized protein</fullName>
    </submittedName>
</protein>
<reference evidence="1" key="1">
    <citation type="submission" date="2020-10" db="EMBL/GenBank/DDBJ databases">
        <title>Ca. Dormibacterota MAGs.</title>
        <authorList>
            <person name="Montgomery K."/>
        </authorList>
    </citation>
    <scope>NUCLEOTIDE SEQUENCE [LARGE SCALE GENOMIC DNA]</scope>
    <source>
        <strain evidence="1">SC8812_S17_10</strain>
    </source>
</reference>
<dbReference type="RefSeq" id="WP_338204929.1">
    <property type="nucleotide sequence ID" value="NZ_JAEKNR010000229.1"/>
</dbReference>
<accession>A0A934NFL6</accession>
<dbReference type="Proteomes" id="UP000612893">
    <property type="component" value="Unassembled WGS sequence"/>
</dbReference>
<name>A0A934NFL6_9BACT</name>
<organism evidence="1 2">
    <name type="scientific">Candidatus Nephthysia bennettiae</name>
    <dbReference type="NCBI Taxonomy" id="3127016"/>
    <lineage>
        <taxon>Bacteria</taxon>
        <taxon>Bacillati</taxon>
        <taxon>Candidatus Dormiibacterota</taxon>
        <taxon>Candidatus Dormibacteria</taxon>
        <taxon>Candidatus Dormibacterales</taxon>
        <taxon>Candidatus Dormibacteraceae</taxon>
        <taxon>Candidatus Nephthysia</taxon>
    </lineage>
</organism>
<proteinExistence type="predicted"/>